<accession>A0A378F2K3</accession>
<protein>
    <recommendedName>
        <fullName evidence="3">M14 family metallocarboxypeptidase</fullName>
    </recommendedName>
</protein>
<sequence length="301" mass="33354">MINQHGGSSSLRENRCHIWPVKKDDTQSNDIAFFEKAFREQSSRWGLYEIVLGCPGEGNISLYQSVNQGADVPHILIAAGFHGEEPAGCWGMLDFLREGSPELFDNVAVSFLPLVNLSGLSAGCRLNSTGQNPNRGFTNGAEVEPSVEGKVLLNYEALLKNAARHGVLCCHEDILRQQAYLYTFEHTARPGHFSVALRDELERFFPVMEKERVDGCECEDGIIFNHFDSSFESWLFSSGSDVAACTETPGLQPFAKRAEANYDAGKWPRYLEWAHHTAEVRPATGILSLATYLFCSGLTSP</sequence>
<dbReference type="AlphaFoldDB" id="A0A378F2K3"/>
<reference evidence="1 2" key="1">
    <citation type="submission" date="2018-06" db="EMBL/GenBank/DDBJ databases">
        <authorList>
            <consortium name="Pathogen Informatics"/>
            <person name="Doyle S."/>
        </authorList>
    </citation>
    <scope>NUCLEOTIDE SEQUENCE [LARGE SCALE GENOMIC DNA]</scope>
    <source>
        <strain evidence="1 2">NCTC9617</strain>
    </source>
</reference>
<dbReference type="SUPFAM" id="SSF53187">
    <property type="entry name" value="Zn-dependent exopeptidases"/>
    <property type="match status" value="1"/>
</dbReference>
<evidence type="ECO:0008006" key="3">
    <source>
        <dbReference type="Google" id="ProtNLM"/>
    </source>
</evidence>
<dbReference type="Gene3D" id="3.40.630.10">
    <property type="entry name" value="Zn peptidases"/>
    <property type="match status" value="1"/>
</dbReference>
<name>A0A378F2K3_KLEPN</name>
<organism evidence="1 2">
    <name type="scientific">Klebsiella pneumoniae</name>
    <dbReference type="NCBI Taxonomy" id="573"/>
    <lineage>
        <taxon>Bacteria</taxon>
        <taxon>Pseudomonadati</taxon>
        <taxon>Pseudomonadota</taxon>
        <taxon>Gammaproteobacteria</taxon>
        <taxon>Enterobacterales</taxon>
        <taxon>Enterobacteriaceae</taxon>
        <taxon>Klebsiella/Raoultella group</taxon>
        <taxon>Klebsiella</taxon>
        <taxon>Klebsiella pneumoniae complex</taxon>
    </lineage>
</organism>
<gene>
    <name evidence="1" type="ORF">NCTC9617_00099</name>
</gene>
<dbReference type="Proteomes" id="UP000255167">
    <property type="component" value="Unassembled WGS sequence"/>
</dbReference>
<dbReference type="CDD" id="cd06231">
    <property type="entry name" value="M14_REP34-like"/>
    <property type="match status" value="1"/>
</dbReference>
<evidence type="ECO:0000313" key="1">
    <source>
        <dbReference type="EMBL" id="STW38586.1"/>
    </source>
</evidence>
<dbReference type="RefSeq" id="WP_227853104.1">
    <property type="nucleotide sequence ID" value="NZ_CP045692.1"/>
</dbReference>
<proteinExistence type="predicted"/>
<dbReference type="EMBL" id="UGNC01000003">
    <property type="protein sequence ID" value="STW38586.1"/>
    <property type="molecule type" value="Genomic_DNA"/>
</dbReference>
<evidence type="ECO:0000313" key="2">
    <source>
        <dbReference type="Proteomes" id="UP000255167"/>
    </source>
</evidence>